<proteinExistence type="predicted"/>
<evidence type="ECO:0000313" key="3">
    <source>
        <dbReference type="EMBL" id="CAB9525723.1"/>
    </source>
</evidence>
<keyword evidence="2" id="KW-0812">Transmembrane</keyword>
<evidence type="ECO:0000256" key="2">
    <source>
        <dbReference type="SAM" id="Phobius"/>
    </source>
</evidence>
<name>A0A9N8ES25_9STRA</name>
<feature type="compositionally biased region" description="Low complexity" evidence="1">
    <location>
        <begin position="63"/>
        <end position="79"/>
    </location>
</feature>
<gene>
    <name evidence="3" type="ORF">SEMRO_1717_G293250.1</name>
</gene>
<dbReference type="AlphaFoldDB" id="A0A9N8ES25"/>
<keyword evidence="2" id="KW-0472">Membrane</keyword>
<comment type="caution">
    <text evidence="3">The sequence shown here is derived from an EMBL/GenBank/DDBJ whole genome shotgun (WGS) entry which is preliminary data.</text>
</comment>
<keyword evidence="4" id="KW-1185">Reference proteome</keyword>
<organism evidence="3 4">
    <name type="scientific">Seminavis robusta</name>
    <dbReference type="NCBI Taxonomy" id="568900"/>
    <lineage>
        <taxon>Eukaryota</taxon>
        <taxon>Sar</taxon>
        <taxon>Stramenopiles</taxon>
        <taxon>Ochrophyta</taxon>
        <taxon>Bacillariophyta</taxon>
        <taxon>Bacillariophyceae</taxon>
        <taxon>Bacillariophycidae</taxon>
        <taxon>Naviculales</taxon>
        <taxon>Naviculaceae</taxon>
        <taxon>Seminavis</taxon>
    </lineage>
</organism>
<feature type="region of interest" description="Disordered" evidence="1">
    <location>
        <begin position="1"/>
        <end position="21"/>
    </location>
</feature>
<evidence type="ECO:0000313" key="4">
    <source>
        <dbReference type="Proteomes" id="UP001153069"/>
    </source>
</evidence>
<feature type="region of interest" description="Disordered" evidence="1">
    <location>
        <begin position="63"/>
        <end position="85"/>
    </location>
</feature>
<feature type="transmembrane region" description="Helical" evidence="2">
    <location>
        <begin position="28"/>
        <end position="45"/>
    </location>
</feature>
<accession>A0A9N8ES25</accession>
<reference evidence="3" key="1">
    <citation type="submission" date="2020-06" db="EMBL/GenBank/DDBJ databases">
        <authorList>
            <consortium name="Plant Systems Biology data submission"/>
        </authorList>
    </citation>
    <scope>NUCLEOTIDE SEQUENCE</scope>
    <source>
        <strain evidence="3">D6</strain>
    </source>
</reference>
<dbReference type="EMBL" id="CAICTM010001715">
    <property type="protein sequence ID" value="CAB9525723.1"/>
    <property type="molecule type" value="Genomic_DNA"/>
</dbReference>
<keyword evidence="2" id="KW-1133">Transmembrane helix</keyword>
<sequence>MIKSRRSRRGNASSSSNSMDGGWNKPSLFMGMMIGMSAMAMILRIRDSTSDLNYWNDLMIASTTNSDTPSTTSTSTSTRTLHKKNSVQLRPAHPAFSDTWDDFQRIEAEQTGRVVGPRTDPPLPDRMVHFLDLTQLAEHDAFAASWLQSREQFQSMKLDDIGICEDAAFFAYSKDDRWSKLRMTADWLDFSIEHLSKWYVMMNPYDNEIPLQNALKKLEHYVQRGPQYPVPKEPALQQTIAVIAFMAYKNKMAQEKANQLTTRNLAATVESLRRAGMGRVVVVGMKGDDDRKLAQEAFALVQKSVGSGIQQTKYGSDITQVGHMQVAFCDGRPEDSKTQFVDVNVPKAALVGLRNAFLAAERGDVDTAKPFLGDNTTPDYWKYVYLTEPDSILNTRPHTLQMLQQSADLGRVIVPHRFQPIPHETDVHGTQNRDLYLPHAGDFYGVIELDALSLHPDKCCDEAKGPKFKPGLPPNFPDCGNFWYMCGFTSHIPKTERSHDRLKQYKLIRLLQGTQFVLLASQEHGRRCLPKREMNDNVCALPDVKAASS</sequence>
<dbReference type="Proteomes" id="UP001153069">
    <property type="component" value="Unassembled WGS sequence"/>
</dbReference>
<evidence type="ECO:0000256" key="1">
    <source>
        <dbReference type="SAM" id="MobiDB-lite"/>
    </source>
</evidence>
<protein>
    <submittedName>
        <fullName evidence="3">Uncharacterized protein</fullName>
    </submittedName>
</protein>